<dbReference type="GO" id="GO:0016887">
    <property type="term" value="F:ATP hydrolysis activity"/>
    <property type="evidence" value="ECO:0007669"/>
    <property type="project" value="InterPro"/>
</dbReference>
<dbReference type="PROSITE" id="PS00211">
    <property type="entry name" value="ABC_TRANSPORTER_1"/>
    <property type="match status" value="1"/>
</dbReference>
<dbReference type="Gene3D" id="3.40.50.300">
    <property type="entry name" value="P-loop containing nucleotide triphosphate hydrolases"/>
    <property type="match status" value="1"/>
</dbReference>
<evidence type="ECO:0000313" key="8">
    <source>
        <dbReference type="Proteomes" id="UP000463857"/>
    </source>
</evidence>
<dbReference type="GO" id="GO:0005524">
    <property type="term" value="F:ATP binding"/>
    <property type="evidence" value="ECO:0007669"/>
    <property type="project" value="UniProtKB-KW"/>
</dbReference>
<keyword evidence="3" id="KW-0547">Nucleotide-binding</keyword>
<dbReference type="GO" id="GO:0005886">
    <property type="term" value="C:plasma membrane"/>
    <property type="evidence" value="ECO:0007669"/>
    <property type="project" value="UniProtKB-SubCell"/>
</dbReference>
<evidence type="ECO:0000256" key="3">
    <source>
        <dbReference type="ARBA" id="ARBA00022741"/>
    </source>
</evidence>
<accession>A0A7L4YMJ2</accession>
<dbReference type="PANTHER" id="PTHR42711:SF17">
    <property type="entry name" value="ABC TRANSPORTER ATP-BINDING PROTEIN"/>
    <property type="match status" value="1"/>
</dbReference>
<sequence>MSTQPAIAVTDLRRRYGDAKRGFEAVKGISFEVHPGELFALLGTNGAGKTSALEVAEGLAKPTGGQVRVLGHDPYADRRAVRSRTGIMLQQGGLPDDLTAKETARMWAGTLPAPRPVTEALELVELDHRADVAVKSLSGGERRRLDLALALMSRPEVLFLDEPTTGLDPQSRHTTWRLVGDLVEGGCAVVLTTHYLDEADELADRLAVMKDGLIVAEGTTRDIAQAYPGTITFRVTGELPALPQLSVAPEHERDRITYRTHQLQRDLTELLGWAATHNLTLEGLQGRAASLEEAFLAIAQDDPQTKEYAA</sequence>
<evidence type="ECO:0000259" key="6">
    <source>
        <dbReference type="PROSITE" id="PS50893"/>
    </source>
</evidence>
<dbReference type="CDD" id="cd03230">
    <property type="entry name" value="ABC_DR_subfamily_A"/>
    <property type="match status" value="1"/>
</dbReference>
<evidence type="ECO:0000256" key="1">
    <source>
        <dbReference type="ARBA" id="ARBA00004202"/>
    </source>
</evidence>
<dbReference type="OrthoDB" id="9804819at2"/>
<organism evidence="7 8">
    <name type="scientific">Epidermidibacterium keratini</name>
    <dbReference type="NCBI Taxonomy" id="1891644"/>
    <lineage>
        <taxon>Bacteria</taxon>
        <taxon>Bacillati</taxon>
        <taxon>Actinomycetota</taxon>
        <taxon>Actinomycetes</taxon>
        <taxon>Sporichthyales</taxon>
        <taxon>Sporichthyaceae</taxon>
        <taxon>Epidermidibacterium</taxon>
    </lineage>
</organism>
<name>A0A7L4YMJ2_9ACTN</name>
<protein>
    <submittedName>
        <fullName evidence="7">ATP-binding cassette domain-containing protein</fullName>
    </submittedName>
</protein>
<evidence type="ECO:0000313" key="7">
    <source>
        <dbReference type="EMBL" id="QHC00511.1"/>
    </source>
</evidence>
<dbReference type="Pfam" id="PF00005">
    <property type="entry name" value="ABC_tran"/>
    <property type="match status" value="1"/>
</dbReference>
<keyword evidence="4 7" id="KW-0067">ATP-binding</keyword>
<gene>
    <name evidence="7" type="ORF">EK0264_09600</name>
</gene>
<comment type="subcellular location">
    <subcellularLocation>
        <location evidence="1">Cell membrane</location>
        <topology evidence="1">Peripheral membrane protein</topology>
    </subcellularLocation>
</comment>
<dbReference type="EMBL" id="CP047156">
    <property type="protein sequence ID" value="QHC00511.1"/>
    <property type="molecule type" value="Genomic_DNA"/>
</dbReference>
<feature type="domain" description="ABC transporter" evidence="6">
    <location>
        <begin position="7"/>
        <end position="236"/>
    </location>
</feature>
<dbReference type="InterPro" id="IPR050763">
    <property type="entry name" value="ABC_transporter_ATP-binding"/>
</dbReference>
<dbReference type="SUPFAM" id="SSF52540">
    <property type="entry name" value="P-loop containing nucleoside triphosphate hydrolases"/>
    <property type="match status" value="1"/>
</dbReference>
<evidence type="ECO:0000256" key="5">
    <source>
        <dbReference type="ARBA" id="ARBA00023251"/>
    </source>
</evidence>
<keyword evidence="2" id="KW-0813">Transport</keyword>
<proteinExistence type="predicted"/>
<dbReference type="KEGG" id="eke:EK0264_09600"/>
<dbReference type="InterPro" id="IPR027417">
    <property type="entry name" value="P-loop_NTPase"/>
</dbReference>
<dbReference type="GO" id="GO:0046677">
    <property type="term" value="P:response to antibiotic"/>
    <property type="evidence" value="ECO:0007669"/>
    <property type="project" value="UniProtKB-KW"/>
</dbReference>
<evidence type="ECO:0000256" key="4">
    <source>
        <dbReference type="ARBA" id="ARBA00022840"/>
    </source>
</evidence>
<dbReference type="InterPro" id="IPR017871">
    <property type="entry name" value="ABC_transporter-like_CS"/>
</dbReference>
<dbReference type="InterPro" id="IPR003593">
    <property type="entry name" value="AAA+_ATPase"/>
</dbReference>
<dbReference type="RefSeq" id="WP_159545068.1">
    <property type="nucleotide sequence ID" value="NZ_CP047156.1"/>
</dbReference>
<keyword evidence="8" id="KW-1185">Reference proteome</keyword>
<keyword evidence="5" id="KW-0046">Antibiotic resistance</keyword>
<dbReference type="AlphaFoldDB" id="A0A7L4YMJ2"/>
<reference evidence="7 8" key="1">
    <citation type="journal article" date="2018" name="Int. J. Syst. Evol. Microbiol.">
        <title>Epidermidibacterium keratini gen. nov., sp. nov., a member of the family Sporichthyaceae, isolated from keratin epidermis.</title>
        <authorList>
            <person name="Lee D.G."/>
            <person name="Trujillo M.E."/>
            <person name="Kang S."/>
            <person name="Nam J.J."/>
            <person name="Kim Y.J."/>
        </authorList>
    </citation>
    <scope>NUCLEOTIDE SEQUENCE [LARGE SCALE GENOMIC DNA]</scope>
    <source>
        <strain evidence="7 8">EPI-7</strain>
    </source>
</reference>
<evidence type="ECO:0000256" key="2">
    <source>
        <dbReference type="ARBA" id="ARBA00022448"/>
    </source>
</evidence>
<dbReference type="InterPro" id="IPR003439">
    <property type="entry name" value="ABC_transporter-like_ATP-bd"/>
</dbReference>
<dbReference type="PROSITE" id="PS50893">
    <property type="entry name" value="ABC_TRANSPORTER_2"/>
    <property type="match status" value="1"/>
</dbReference>
<dbReference type="PANTHER" id="PTHR42711">
    <property type="entry name" value="ABC TRANSPORTER ATP-BINDING PROTEIN"/>
    <property type="match status" value="1"/>
</dbReference>
<dbReference type="SMART" id="SM00382">
    <property type="entry name" value="AAA"/>
    <property type="match status" value="1"/>
</dbReference>
<dbReference type="InParanoid" id="A0A7L4YMJ2"/>
<dbReference type="Proteomes" id="UP000463857">
    <property type="component" value="Chromosome"/>
</dbReference>